<gene>
    <name evidence="10" type="ORF">GCM10010969_29920</name>
</gene>
<dbReference type="EMBL" id="BMLN01000009">
    <property type="protein sequence ID" value="GGO04563.1"/>
    <property type="molecule type" value="Genomic_DNA"/>
</dbReference>
<evidence type="ECO:0000256" key="1">
    <source>
        <dbReference type="ARBA" id="ARBA00004651"/>
    </source>
</evidence>
<dbReference type="RefSeq" id="WP_018977885.1">
    <property type="nucleotide sequence ID" value="NZ_BMLN01000009.1"/>
</dbReference>
<comment type="similarity">
    <text evidence="2">Belongs to the acyltransferase 3 family.</text>
</comment>
<comment type="subcellular location">
    <subcellularLocation>
        <location evidence="1">Cell membrane</location>
        <topology evidence="1">Multi-pass membrane protein</topology>
    </subcellularLocation>
</comment>
<feature type="transmembrane region" description="Helical" evidence="8">
    <location>
        <begin position="162"/>
        <end position="184"/>
    </location>
</feature>
<protein>
    <recommendedName>
        <fullName evidence="9">Acyltransferase 3 domain-containing protein</fullName>
    </recommendedName>
</protein>
<feature type="region of interest" description="Disordered" evidence="7">
    <location>
        <begin position="413"/>
        <end position="433"/>
    </location>
</feature>
<feature type="region of interest" description="Disordered" evidence="7">
    <location>
        <begin position="252"/>
        <end position="284"/>
    </location>
</feature>
<evidence type="ECO:0000256" key="6">
    <source>
        <dbReference type="ARBA" id="ARBA00023136"/>
    </source>
</evidence>
<evidence type="ECO:0000259" key="9">
    <source>
        <dbReference type="Pfam" id="PF01757"/>
    </source>
</evidence>
<feature type="domain" description="Acyltransferase 3" evidence="9">
    <location>
        <begin position="24"/>
        <end position="401"/>
    </location>
</feature>
<accession>A0ABQ2L5S2</accession>
<feature type="transmembrane region" description="Helical" evidence="8">
    <location>
        <begin position="135"/>
        <end position="155"/>
    </location>
</feature>
<dbReference type="Pfam" id="PF01757">
    <property type="entry name" value="Acyl_transf_3"/>
    <property type="match status" value="1"/>
</dbReference>
<comment type="caution">
    <text evidence="10">The sequence shown here is derived from an EMBL/GenBank/DDBJ whole genome shotgun (WGS) entry which is preliminary data.</text>
</comment>
<dbReference type="Proteomes" id="UP000606653">
    <property type="component" value="Unassembled WGS sequence"/>
</dbReference>
<feature type="transmembrane region" description="Helical" evidence="8">
    <location>
        <begin position="26"/>
        <end position="46"/>
    </location>
</feature>
<evidence type="ECO:0000313" key="11">
    <source>
        <dbReference type="Proteomes" id="UP000606653"/>
    </source>
</evidence>
<organism evidence="10 11">
    <name type="scientific">Saccharibacillus kuerlensis</name>
    <dbReference type="NCBI Taxonomy" id="459527"/>
    <lineage>
        <taxon>Bacteria</taxon>
        <taxon>Bacillati</taxon>
        <taxon>Bacillota</taxon>
        <taxon>Bacilli</taxon>
        <taxon>Bacillales</taxon>
        <taxon>Paenibacillaceae</taxon>
        <taxon>Saccharibacillus</taxon>
    </lineage>
</organism>
<name>A0ABQ2L5S2_9BACL</name>
<dbReference type="PANTHER" id="PTHR40074">
    <property type="entry name" value="O-ACETYLTRANSFERASE WECH"/>
    <property type="match status" value="1"/>
</dbReference>
<evidence type="ECO:0000256" key="2">
    <source>
        <dbReference type="ARBA" id="ARBA00007400"/>
    </source>
</evidence>
<proteinExistence type="inferred from homology"/>
<keyword evidence="5 8" id="KW-1133">Transmembrane helix</keyword>
<keyword evidence="11" id="KW-1185">Reference proteome</keyword>
<evidence type="ECO:0000256" key="4">
    <source>
        <dbReference type="ARBA" id="ARBA00022692"/>
    </source>
</evidence>
<feature type="transmembrane region" description="Helical" evidence="8">
    <location>
        <begin position="324"/>
        <end position="343"/>
    </location>
</feature>
<keyword evidence="6 8" id="KW-0472">Membrane</keyword>
<evidence type="ECO:0000313" key="10">
    <source>
        <dbReference type="EMBL" id="GGO04563.1"/>
    </source>
</evidence>
<feature type="compositionally biased region" description="Polar residues" evidence="7">
    <location>
        <begin position="271"/>
        <end position="284"/>
    </location>
</feature>
<keyword evidence="4 8" id="KW-0812">Transmembrane</keyword>
<evidence type="ECO:0000256" key="7">
    <source>
        <dbReference type="SAM" id="MobiDB-lite"/>
    </source>
</evidence>
<feature type="transmembrane region" description="Helical" evidence="8">
    <location>
        <begin position="292"/>
        <end position="312"/>
    </location>
</feature>
<feature type="compositionally biased region" description="Polar residues" evidence="7">
    <location>
        <begin position="423"/>
        <end position="433"/>
    </location>
</feature>
<feature type="transmembrane region" description="Helical" evidence="8">
    <location>
        <begin position="52"/>
        <end position="75"/>
    </location>
</feature>
<reference evidence="11" key="1">
    <citation type="journal article" date="2019" name="Int. J. Syst. Evol. Microbiol.">
        <title>The Global Catalogue of Microorganisms (GCM) 10K type strain sequencing project: providing services to taxonomists for standard genome sequencing and annotation.</title>
        <authorList>
            <consortium name="The Broad Institute Genomics Platform"/>
            <consortium name="The Broad Institute Genome Sequencing Center for Infectious Disease"/>
            <person name="Wu L."/>
            <person name="Ma J."/>
        </authorList>
    </citation>
    <scope>NUCLEOTIDE SEQUENCE [LARGE SCALE GENOMIC DNA]</scope>
    <source>
        <strain evidence="11">CGMCC 1.6964</strain>
    </source>
</reference>
<feature type="transmembrane region" description="Helical" evidence="8">
    <location>
        <begin position="355"/>
        <end position="374"/>
    </location>
</feature>
<dbReference type="PANTHER" id="PTHR40074:SF2">
    <property type="entry name" value="O-ACETYLTRANSFERASE WECH"/>
    <property type="match status" value="1"/>
</dbReference>
<feature type="transmembrane region" description="Helical" evidence="8">
    <location>
        <begin position="386"/>
        <end position="406"/>
    </location>
</feature>
<sequence length="433" mass="47388">MGSNFAGNRRDGIAGTPSRTIGGTDWLKFIAALLVIANHTSPLASISSEADFLVAGLISRVAVPIFFIGAGFFLFRKFTDDSSANVSAVIRYTNKIVLLYGLSILIYLPLNVYKGDFKEGVDVVSGLRDIVLDGTFYHLWFFPALWIGIWLIYFLSRLPSLFWSWTAAILLYAIGLLGDSYYGFAVGTLHLQPLYDTLYQWMDYTRNGFFFAPLPVLMGAVLARRTGAAAGAPRAEDDLTLATPALQPIFTAQPDDSDSVAAQDAEPGSGAISSQNSRRGTLSSPSGRAANFRLGAAAILALALLIAEGLWIRSLDLPRHDSMYLFSVPAAFLLFLWSTTWNVRGSKRLRAWRTWVYILHPLAIVVVRGVAKVINGEKLLIASSPGHYAAVCLLTVVFSAFAAAGMNRVKKWRRTHEKERGENPSSAPSRRSP</sequence>
<keyword evidence="3" id="KW-1003">Cell membrane</keyword>
<feature type="transmembrane region" description="Helical" evidence="8">
    <location>
        <begin position="96"/>
        <end position="115"/>
    </location>
</feature>
<feature type="transmembrane region" description="Helical" evidence="8">
    <location>
        <begin position="204"/>
        <end position="223"/>
    </location>
</feature>
<evidence type="ECO:0000256" key="5">
    <source>
        <dbReference type="ARBA" id="ARBA00022989"/>
    </source>
</evidence>
<evidence type="ECO:0000256" key="8">
    <source>
        <dbReference type="SAM" id="Phobius"/>
    </source>
</evidence>
<evidence type="ECO:0000256" key="3">
    <source>
        <dbReference type="ARBA" id="ARBA00022475"/>
    </source>
</evidence>
<dbReference type="InterPro" id="IPR002656">
    <property type="entry name" value="Acyl_transf_3_dom"/>
</dbReference>